<dbReference type="InterPro" id="IPR029149">
    <property type="entry name" value="Creatin/AminoP/Spt16_N"/>
</dbReference>
<reference evidence="3" key="1">
    <citation type="submission" date="2020-02" db="EMBL/GenBank/DDBJ databases">
        <authorList>
            <person name="Meier V. D."/>
        </authorList>
    </citation>
    <scope>NUCLEOTIDE SEQUENCE</scope>
    <source>
        <strain evidence="3">AVDCRST_MAG91</strain>
    </source>
</reference>
<dbReference type="InterPro" id="IPR006311">
    <property type="entry name" value="TAT_signal"/>
</dbReference>
<dbReference type="Pfam" id="PF00557">
    <property type="entry name" value="Peptidase_M24"/>
    <property type="match status" value="1"/>
</dbReference>
<dbReference type="PANTHER" id="PTHR46112:SF3">
    <property type="entry name" value="AMINOPEPTIDASE YPDF"/>
    <property type="match status" value="1"/>
</dbReference>
<protein>
    <submittedName>
        <fullName evidence="3">Proline dipeptidase</fullName>
    </submittedName>
</protein>
<dbReference type="PANTHER" id="PTHR46112">
    <property type="entry name" value="AMINOPEPTIDASE"/>
    <property type="match status" value="1"/>
</dbReference>
<dbReference type="InterPro" id="IPR000587">
    <property type="entry name" value="Creatinase_N"/>
</dbReference>
<dbReference type="CDD" id="cd01066">
    <property type="entry name" value="APP_MetAP"/>
    <property type="match status" value="1"/>
</dbReference>
<feature type="domain" description="Creatinase N-terminal" evidence="2">
    <location>
        <begin position="51"/>
        <end position="183"/>
    </location>
</feature>
<dbReference type="InterPro" id="IPR036005">
    <property type="entry name" value="Creatinase/aminopeptidase-like"/>
</dbReference>
<dbReference type="Gene3D" id="3.40.350.10">
    <property type="entry name" value="Creatinase/prolidase N-terminal domain"/>
    <property type="match status" value="1"/>
</dbReference>
<evidence type="ECO:0000313" key="3">
    <source>
        <dbReference type="EMBL" id="CAA9525890.1"/>
    </source>
</evidence>
<dbReference type="Gene3D" id="3.90.230.10">
    <property type="entry name" value="Creatinase/methionine aminopeptidase superfamily"/>
    <property type="match status" value="1"/>
</dbReference>
<dbReference type="SUPFAM" id="SSF53092">
    <property type="entry name" value="Creatinase/prolidase N-terminal domain"/>
    <property type="match status" value="1"/>
</dbReference>
<accession>A0A6J4TKL5</accession>
<dbReference type="EMBL" id="CADCVX010000452">
    <property type="protein sequence ID" value="CAA9525890.1"/>
    <property type="molecule type" value="Genomic_DNA"/>
</dbReference>
<dbReference type="Pfam" id="PF01321">
    <property type="entry name" value="Creatinase_N"/>
    <property type="match status" value="1"/>
</dbReference>
<feature type="domain" description="Peptidase M24" evidence="1">
    <location>
        <begin position="191"/>
        <end position="396"/>
    </location>
</feature>
<dbReference type="AlphaFoldDB" id="A0A6J4TKL5"/>
<dbReference type="SUPFAM" id="SSF55920">
    <property type="entry name" value="Creatinase/aminopeptidase"/>
    <property type="match status" value="1"/>
</dbReference>
<sequence>MPDDLSRRDALGLAAGAALLAGAPLRARTGGAAMTPIALPPPIVPAERAARIAKAQGLMRAAKLGALLIEPGASLTYFTGLRWGRSERLTAAIIPAAGEPFVVTPFFEEPSVRESLGVSATIHSWQEDEDPLALVAKILRARGLADAPVGVEETVRFFAVDGLARHGLRTRPGAPVVRACRMIKSASEIALMQAAADVTMAAYRHVHPRIRAGMTPADIGAMMNAATAQAGGKPEFALVLLGEASAYPHGTGKPQQVRANEVVLMDCGCTVHGYQSDISRSFVHGAPTAQQRRVWNHMRRGQDVAFAAARIGAPAGRVDDAVRAYYESQGYGSDYKLPGLSHRTGHGIGMDGHEPVNLVRGEMTPLAAGMCFSNEPGLYLPGAFGIRLEDCFHMTDAGPRYFSQPSPSIDRPFGQTSDLACTVDTKNRR</sequence>
<dbReference type="InterPro" id="IPR000994">
    <property type="entry name" value="Pept_M24"/>
</dbReference>
<name>A0A6J4TKL5_9SPHN</name>
<gene>
    <name evidence="3" type="ORF">AVDCRST_MAG91-2524</name>
</gene>
<proteinExistence type="predicted"/>
<dbReference type="PROSITE" id="PS51318">
    <property type="entry name" value="TAT"/>
    <property type="match status" value="1"/>
</dbReference>
<evidence type="ECO:0000259" key="1">
    <source>
        <dbReference type="Pfam" id="PF00557"/>
    </source>
</evidence>
<organism evidence="3">
    <name type="scientific">uncultured Sphingomonadaceae bacterium</name>
    <dbReference type="NCBI Taxonomy" id="169976"/>
    <lineage>
        <taxon>Bacteria</taxon>
        <taxon>Pseudomonadati</taxon>
        <taxon>Pseudomonadota</taxon>
        <taxon>Alphaproteobacteria</taxon>
        <taxon>Sphingomonadales</taxon>
        <taxon>Sphingomonadaceae</taxon>
        <taxon>environmental samples</taxon>
    </lineage>
</organism>
<evidence type="ECO:0000259" key="2">
    <source>
        <dbReference type="Pfam" id="PF01321"/>
    </source>
</evidence>
<dbReference type="InterPro" id="IPR050659">
    <property type="entry name" value="Peptidase_M24B"/>
</dbReference>